<evidence type="ECO:0000313" key="2">
    <source>
        <dbReference type="Proteomes" id="UP000323732"/>
    </source>
</evidence>
<dbReference type="RefSeq" id="WP_187445503.1">
    <property type="nucleotide sequence ID" value="NZ_VTES01000006.1"/>
</dbReference>
<dbReference type="Proteomes" id="UP000323732">
    <property type="component" value="Unassembled WGS sequence"/>
</dbReference>
<comment type="caution">
    <text evidence="1">The sequence shown here is derived from an EMBL/GenBank/DDBJ whole genome shotgun (WGS) entry which is preliminary data.</text>
</comment>
<dbReference type="AlphaFoldDB" id="A0A5D4SF17"/>
<dbReference type="EMBL" id="VTES01000006">
    <property type="protein sequence ID" value="TYS60572.1"/>
    <property type="molecule type" value="Genomic_DNA"/>
</dbReference>
<accession>A0A5D4SF17</accession>
<sequence length="310" mass="35962">MSLLNSRYFNTVQIDGNGLIVKKSMNEEKLKNEINWYLKLPDSLHHFIPTIDSYSKKSGNVFVKMENVPFPTLSEVLIRGDFSKNEWEQTFCLINDLLESFSFFKGSLSSDSINEMYINKTYNRLSSFINSSEWAKKINKKGYFTFNGTKLECPLRMIQRYKVDIKTIVSNPKINLLHGDLCFSNILVDIKSKKIKIIDPRGSFGDTGIYGDQYYDLAKIRHSVSGYDFIISENYNLTYSEHEVDLDIFRSPLQQWLGQYWDSLIGNQVHVIKVIEALLYLSMLPLHQDSEHRQIAFYGFGSYLLNKALT</sequence>
<protein>
    <recommendedName>
        <fullName evidence="3">Phosphotransferase</fullName>
    </recommendedName>
</protein>
<name>A0A5D4SF17_9BACI</name>
<evidence type="ECO:0008006" key="3">
    <source>
        <dbReference type="Google" id="ProtNLM"/>
    </source>
</evidence>
<reference evidence="1 2" key="1">
    <citation type="submission" date="2019-08" db="EMBL/GenBank/DDBJ databases">
        <title>Bacillus genomes from the desert of Cuatro Cienegas, Coahuila.</title>
        <authorList>
            <person name="Olmedo-Alvarez G."/>
        </authorList>
    </citation>
    <scope>NUCLEOTIDE SEQUENCE [LARGE SCALE GENOMIC DNA]</scope>
    <source>
        <strain evidence="1 2">CH37_1T</strain>
    </source>
</reference>
<proteinExistence type="predicted"/>
<dbReference type="InterPro" id="IPR011009">
    <property type="entry name" value="Kinase-like_dom_sf"/>
</dbReference>
<organism evidence="1 2">
    <name type="scientific">Bacillus infantis</name>
    <dbReference type="NCBI Taxonomy" id="324767"/>
    <lineage>
        <taxon>Bacteria</taxon>
        <taxon>Bacillati</taxon>
        <taxon>Bacillota</taxon>
        <taxon>Bacilli</taxon>
        <taxon>Bacillales</taxon>
        <taxon>Bacillaceae</taxon>
        <taxon>Bacillus</taxon>
    </lineage>
</organism>
<dbReference type="SUPFAM" id="SSF56112">
    <property type="entry name" value="Protein kinase-like (PK-like)"/>
    <property type="match status" value="1"/>
</dbReference>
<dbReference type="Gene3D" id="3.90.1200.10">
    <property type="match status" value="1"/>
</dbReference>
<gene>
    <name evidence="1" type="ORF">FZD47_20395</name>
</gene>
<evidence type="ECO:0000313" key="1">
    <source>
        <dbReference type="EMBL" id="TYS60572.1"/>
    </source>
</evidence>